<dbReference type="RefSeq" id="WP_251262342.1">
    <property type="nucleotide sequence ID" value="NZ_JAMQGP010000007.1"/>
</dbReference>
<dbReference type="PROSITE" id="PS51257">
    <property type="entry name" value="PROKAR_LIPOPROTEIN"/>
    <property type="match status" value="1"/>
</dbReference>
<evidence type="ECO:0000313" key="3">
    <source>
        <dbReference type="EMBL" id="MCM2680869.1"/>
    </source>
</evidence>
<dbReference type="InterPro" id="IPR017853">
    <property type="entry name" value="GH"/>
</dbReference>
<sequence>MDSLKPNHALVMAAATLLLTGTMSGCMSEDSSSQKTPAALGGLAINFDDGVPSDLLKFENTDFETVKTSQANNAVALHFQSKDNQEASFAFEPKKPWNWEGLSDFAFAIDISNTSDTSTHLYVTAKDTSGAAHNRSMVVPSQSSNTYYMVLRGDDLNIETGIRSNPKKWISEHEPIIWRYGTKNIDLSQVESIKFSVRGLLADKSIVIDNIRLIQAEAQDKDYLVGLVDEFGQNAKLDFDGKVNSVEALIERSQQEQSKLSNHPMQGRSKFSGWSEGPKLDGTGYFRVEKYQGKWSLVDPEGYLFFSTGIANIRMANTSTITGYDFDESLLPGRDANDLTPEDSKGLNRAPEAAVKSRYVSSKLRADMFEWLPDYSEPLAANFGYRNTVHVGAVEKGETFSFYRANLERKFEETDNAKLMNKWRDTTIDRMLTWGFTSFGNWVDPIFYQEDRIPYFANGWIIGNYKTVSSGNDYWSPLPDPFDPEFSERASKTVAQIALEVKDNPWCVGVFVDNEKSWGSMNSNETRYAIAINTLKLPSKESPTKAEFDKLMQAKYVSVDALNKAWGTDIASWQGFAEGAELTQFTDQALADLSVMMTHYAEQYFKVVAEMMDKHMPNHLYLGARFADWGMTPEVRFAAAKYADVVSYNYYKEGINSDFWTFLKDIDRPSIIGEFHNGSVDTGLLNPGLVHAESQYDRGQKYVDYMQTVVDNPYFVGAHWFQYIDSPLTGRAYDGENYNVGFVSVTDLPSEPLVKAATDFNRQLYRTRFSQ</sequence>
<dbReference type="AlphaFoldDB" id="A0AA41W8E4"/>
<evidence type="ECO:0000313" key="4">
    <source>
        <dbReference type="Proteomes" id="UP001165393"/>
    </source>
</evidence>
<dbReference type="Proteomes" id="UP001165393">
    <property type="component" value="Unassembled WGS sequence"/>
</dbReference>
<dbReference type="EMBL" id="JAMQGP010000007">
    <property type="protein sequence ID" value="MCM2680869.1"/>
    <property type="molecule type" value="Genomic_DNA"/>
</dbReference>
<dbReference type="Gene3D" id="3.20.20.80">
    <property type="entry name" value="Glycosidases"/>
    <property type="match status" value="1"/>
</dbReference>
<dbReference type="Pfam" id="PF17992">
    <property type="entry name" value="Agarase_CBM"/>
    <property type="match status" value="1"/>
</dbReference>
<comment type="caution">
    <text evidence="3">The sequence shown here is derived from an EMBL/GenBank/DDBJ whole genome shotgun (WGS) entry which is preliminary data.</text>
</comment>
<name>A0AA41W8E4_9GAMM</name>
<proteinExistence type="predicted"/>
<dbReference type="SUPFAM" id="SSF51445">
    <property type="entry name" value="(Trans)glycosidases"/>
    <property type="match status" value="1"/>
</dbReference>
<keyword evidence="4" id="KW-1185">Reference proteome</keyword>
<dbReference type="EC" id="3.2.1.23" evidence="3"/>
<feature type="region of interest" description="Disordered" evidence="1">
    <location>
        <begin position="254"/>
        <end position="273"/>
    </location>
</feature>
<keyword evidence="3" id="KW-0378">Hydrolase</keyword>
<dbReference type="GO" id="GO:0004565">
    <property type="term" value="F:beta-galactosidase activity"/>
    <property type="evidence" value="ECO:0007669"/>
    <property type="project" value="UniProtKB-EC"/>
</dbReference>
<accession>A0AA41W8E4</accession>
<gene>
    <name evidence="3" type="ORF">NAF29_14530</name>
</gene>
<feature type="domain" description="Agarase CBM-like" evidence="2">
    <location>
        <begin position="47"/>
        <end position="224"/>
    </location>
</feature>
<dbReference type="InterPro" id="IPR040669">
    <property type="entry name" value="Agarase_CBM"/>
</dbReference>
<protein>
    <submittedName>
        <fullName evidence="3">Beta-galactosidase</fullName>
        <ecNumber evidence="3">3.2.1.23</ecNumber>
    </submittedName>
</protein>
<evidence type="ECO:0000259" key="2">
    <source>
        <dbReference type="Pfam" id="PF17992"/>
    </source>
</evidence>
<reference evidence="3 4" key="1">
    <citation type="journal article" date="2013" name="Antonie Van Leeuwenhoek">
        <title>Echinimonas agarilytica gen. nov., sp. nov., a new gammaproteobacterium isolated from the sea urchin Strongylocentrotus intermedius.</title>
        <authorList>
            <person name="Nedashkovskaya O.I."/>
            <person name="Stenkova A.M."/>
            <person name="Zhukova N.V."/>
            <person name="Van Trappen S."/>
            <person name="Lee J.S."/>
            <person name="Kim S.B."/>
        </authorList>
    </citation>
    <scope>NUCLEOTIDE SEQUENCE [LARGE SCALE GENOMIC DNA]</scope>
    <source>
        <strain evidence="3 4">KMM 6351</strain>
    </source>
</reference>
<organism evidence="3 4">
    <name type="scientific">Echinimonas agarilytica</name>
    <dbReference type="NCBI Taxonomy" id="1215918"/>
    <lineage>
        <taxon>Bacteria</taxon>
        <taxon>Pseudomonadati</taxon>
        <taxon>Pseudomonadota</taxon>
        <taxon>Gammaproteobacteria</taxon>
        <taxon>Alteromonadales</taxon>
        <taxon>Echinimonadaceae</taxon>
        <taxon>Echinimonas</taxon>
    </lineage>
</organism>
<keyword evidence="3" id="KW-0326">Glycosidase</keyword>
<evidence type="ECO:0000256" key="1">
    <source>
        <dbReference type="SAM" id="MobiDB-lite"/>
    </source>
</evidence>
<dbReference type="Gene3D" id="2.60.120.430">
    <property type="entry name" value="Galactose-binding lectin"/>
    <property type="match status" value="1"/>
</dbReference>
<feature type="compositionally biased region" description="Polar residues" evidence="1">
    <location>
        <begin position="255"/>
        <end position="264"/>
    </location>
</feature>